<dbReference type="SUPFAM" id="SSF55486">
    <property type="entry name" value="Metalloproteases ('zincins'), catalytic domain"/>
    <property type="match status" value="1"/>
</dbReference>
<dbReference type="Proteomes" id="UP000323707">
    <property type="component" value="Unassembled WGS sequence"/>
</dbReference>
<dbReference type="GO" id="GO:0006364">
    <property type="term" value="P:rRNA processing"/>
    <property type="evidence" value="ECO:0007669"/>
    <property type="project" value="UniProtKB-UniRule"/>
</dbReference>
<dbReference type="RefSeq" id="WP_150337963.1">
    <property type="nucleotide sequence ID" value="NZ_JAERIX010000017.1"/>
</dbReference>
<comment type="similarity">
    <text evidence="1 7">Belongs to the endoribonuclease YbeY family.</text>
</comment>
<keyword evidence="2 7" id="KW-0540">Nuclease</keyword>
<proteinExistence type="inferred from homology"/>
<sequence>MLQIIDSTQKLDSSFLQALQARLQAALEQAAASLATHAPTLLHKDIELLLCSKEYMHSLNVDFMGKDYATDVLSFPLAPLDFARDSSGLDFMPEVPLGSIAINLPLAQMISERYHHSLYDELCLLFLHGLLHLLGFDHERDNGEHRALESKLIASLALPSGLIDRTLLP</sequence>
<dbReference type="Gene3D" id="3.40.390.30">
    <property type="entry name" value="Metalloproteases ('zincins'), catalytic domain"/>
    <property type="match status" value="1"/>
</dbReference>
<dbReference type="InterPro" id="IPR002036">
    <property type="entry name" value="YbeY"/>
</dbReference>
<dbReference type="PANTHER" id="PTHR46986">
    <property type="entry name" value="ENDORIBONUCLEASE YBEY, CHLOROPLASTIC"/>
    <property type="match status" value="1"/>
</dbReference>
<keyword evidence="7" id="KW-0963">Cytoplasm</keyword>
<dbReference type="PANTHER" id="PTHR46986:SF1">
    <property type="entry name" value="ENDORIBONUCLEASE YBEY, CHLOROPLASTIC"/>
    <property type="match status" value="1"/>
</dbReference>
<keyword evidence="3 7" id="KW-0479">Metal-binding</keyword>
<keyword evidence="6 7" id="KW-0862">Zinc</keyword>
<evidence type="ECO:0000256" key="6">
    <source>
        <dbReference type="ARBA" id="ARBA00022833"/>
    </source>
</evidence>
<dbReference type="GO" id="GO:0004222">
    <property type="term" value="F:metalloendopeptidase activity"/>
    <property type="evidence" value="ECO:0007669"/>
    <property type="project" value="InterPro"/>
</dbReference>
<reference evidence="8 9" key="1">
    <citation type="submission" date="2019-09" db="EMBL/GenBank/DDBJ databases">
        <title>Draft genome sequence of various Type strains from the CCUG.</title>
        <authorList>
            <person name="Pineiro-Iglesias B."/>
            <person name="Tunovic T."/>
            <person name="Unosson C."/>
            <person name="Inganas E."/>
            <person name="Ohlen M."/>
            <person name="Cardew S."/>
            <person name="Jensie-Markopoulos S."/>
            <person name="Salva-Serra F."/>
            <person name="Jaen-Luchoro D."/>
            <person name="Karlsson R."/>
            <person name="Svensson-Stadler L."/>
            <person name="Chun J."/>
            <person name="Moore E."/>
        </authorList>
    </citation>
    <scope>NUCLEOTIDE SEQUENCE [LARGE SCALE GENOMIC DNA]</scope>
    <source>
        <strain evidence="8 9">CCUG 32756T</strain>
    </source>
</reference>
<evidence type="ECO:0000313" key="9">
    <source>
        <dbReference type="Proteomes" id="UP000323707"/>
    </source>
</evidence>
<evidence type="ECO:0000313" key="8">
    <source>
        <dbReference type="EMBL" id="KAA8707375.1"/>
    </source>
</evidence>
<dbReference type="GO" id="GO:0005737">
    <property type="term" value="C:cytoplasm"/>
    <property type="evidence" value="ECO:0007669"/>
    <property type="project" value="UniProtKB-SubCell"/>
</dbReference>
<dbReference type="GO" id="GO:0004521">
    <property type="term" value="F:RNA endonuclease activity"/>
    <property type="evidence" value="ECO:0007669"/>
    <property type="project" value="UniProtKB-UniRule"/>
</dbReference>
<feature type="binding site" evidence="7">
    <location>
        <position position="138"/>
    </location>
    <ligand>
        <name>Zn(2+)</name>
        <dbReference type="ChEBI" id="CHEBI:29105"/>
        <note>catalytic</note>
    </ligand>
</feature>
<organism evidence="8 9">
    <name type="scientific">Helicobacter canis</name>
    <dbReference type="NCBI Taxonomy" id="29419"/>
    <lineage>
        <taxon>Bacteria</taxon>
        <taxon>Pseudomonadati</taxon>
        <taxon>Campylobacterota</taxon>
        <taxon>Epsilonproteobacteria</taxon>
        <taxon>Campylobacterales</taxon>
        <taxon>Helicobacteraceae</taxon>
        <taxon>Helicobacter</taxon>
    </lineage>
</organism>
<comment type="cofactor">
    <cofactor evidence="7">
        <name>Zn(2+)</name>
        <dbReference type="ChEBI" id="CHEBI:29105"/>
    </cofactor>
    <text evidence="7">Binds 1 zinc ion.</text>
</comment>
<keyword evidence="4 7" id="KW-0255">Endonuclease</keyword>
<feature type="binding site" evidence="7">
    <location>
        <position position="128"/>
    </location>
    <ligand>
        <name>Zn(2+)</name>
        <dbReference type="ChEBI" id="CHEBI:29105"/>
        <note>catalytic</note>
    </ligand>
</feature>
<evidence type="ECO:0000256" key="2">
    <source>
        <dbReference type="ARBA" id="ARBA00022722"/>
    </source>
</evidence>
<evidence type="ECO:0000256" key="1">
    <source>
        <dbReference type="ARBA" id="ARBA00010875"/>
    </source>
</evidence>
<comment type="caution">
    <text evidence="8">The sequence shown here is derived from an EMBL/GenBank/DDBJ whole genome shotgun (WGS) entry which is preliminary data.</text>
</comment>
<gene>
    <name evidence="7 8" type="primary">ybeY</name>
    <name evidence="8" type="ORF">F4V45_08860</name>
</gene>
<keyword evidence="7" id="KW-0690">Ribosome biogenesis</keyword>
<evidence type="ECO:0000256" key="3">
    <source>
        <dbReference type="ARBA" id="ARBA00022723"/>
    </source>
</evidence>
<evidence type="ECO:0000256" key="7">
    <source>
        <dbReference type="HAMAP-Rule" id="MF_00009"/>
    </source>
</evidence>
<keyword evidence="7" id="KW-0698">rRNA processing</keyword>
<dbReference type="HAMAP" id="MF_00009">
    <property type="entry name" value="Endoribonucl_YbeY"/>
    <property type="match status" value="1"/>
</dbReference>
<protein>
    <recommendedName>
        <fullName evidence="7">Endoribonuclease YbeY</fullName>
        <ecNumber evidence="7">3.1.-.-</ecNumber>
    </recommendedName>
</protein>
<evidence type="ECO:0000256" key="4">
    <source>
        <dbReference type="ARBA" id="ARBA00022759"/>
    </source>
</evidence>
<dbReference type="AlphaFoldDB" id="A0A5M9QK94"/>
<dbReference type="InterPro" id="IPR023091">
    <property type="entry name" value="MetalPrtase_cat_dom_sf_prd"/>
</dbReference>
<dbReference type="GO" id="GO:0008270">
    <property type="term" value="F:zinc ion binding"/>
    <property type="evidence" value="ECO:0007669"/>
    <property type="project" value="UniProtKB-UniRule"/>
</dbReference>
<keyword evidence="5 7" id="KW-0378">Hydrolase</keyword>
<dbReference type="Pfam" id="PF02130">
    <property type="entry name" value="YbeY"/>
    <property type="match status" value="1"/>
</dbReference>
<comment type="function">
    <text evidence="7">Single strand-specific metallo-endoribonuclease involved in late-stage 70S ribosome quality control and in maturation of the 3' terminus of the 16S rRNA.</text>
</comment>
<comment type="subcellular location">
    <subcellularLocation>
        <location evidence="7">Cytoplasm</location>
    </subcellularLocation>
</comment>
<dbReference type="InterPro" id="IPR020549">
    <property type="entry name" value="YbeY_CS"/>
</dbReference>
<evidence type="ECO:0000256" key="5">
    <source>
        <dbReference type="ARBA" id="ARBA00022801"/>
    </source>
</evidence>
<name>A0A5M9QK94_9HELI</name>
<accession>A0A5M9QK94</accession>
<feature type="binding site" evidence="7">
    <location>
        <position position="132"/>
    </location>
    <ligand>
        <name>Zn(2+)</name>
        <dbReference type="ChEBI" id="CHEBI:29105"/>
        <note>catalytic</note>
    </ligand>
</feature>
<dbReference type="EC" id="3.1.-.-" evidence="7"/>
<dbReference type="NCBIfam" id="TIGR00043">
    <property type="entry name" value="rRNA maturation RNase YbeY"/>
    <property type="match status" value="1"/>
</dbReference>
<dbReference type="EMBL" id="VXKE01000022">
    <property type="protein sequence ID" value="KAA8707375.1"/>
    <property type="molecule type" value="Genomic_DNA"/>
</dbReference>
<dbReference type="PROSITE" id="PS01306">
    <property type="entry name" value="UPF0054"/>
    <property type="match status" value="1"/>
</dbReference>